<dbReference type="AlphaFoldDB" id="A0A849SI97"/>
<protein>
    <recommendedName>
        <fullName evidence="5">DUF885 domain-containing protein</fullName>
    </recommendedName>
</protein>
<feature type="region of interest" description="Disordered" evidence="1">
    <location>
        <begin position="43"/>
        <end position="64"/>
    </location>
</feature>
<dbReference type="EMBL" id="JABFRW010000109">
    <property type="protein sequence ID" value="NOT34326.1"/>
    <property type="molecule type" value="Genomic_DNA"/>
</dbReference>
<proteinExistence type="predicted"/>
<accession>A0A849SI97</accession>
<organism evidence="3 4">
    <name type="scientific">Eiseniibacteriota bacterium</name>
    <dbReference type="NCBI Taxonomy" id="2212470"/>
    <lineage>
        <taxon>Bacteria</taxon>
        <taxon>Candidatus Eiseniibacteriota</taxon>
    </lineage>
</organism>
<name>A0A849SI97_UNCEI</name>
<evidence type="ECO:0000313" key="3">
    <source>
        <dbReference type="EMBL" id="NOT34326.1"/>
    </source>
</evidence>
<feature type="non-terminal residue" evidence="3">
    <location>
        <position position="370"/>
    </location>
</feature>
<comment type="caution">
    <text evidence="3">The sequence shown here is derived from an EMBL/GenBank/DDBJ whole genome shotgun (WGS) entry which is preliminary data.</text>
</comment>
<reference evidence="3 4" key="1">
    <citation type="submission" date="2020-04" db="EMBL/GenBank/DDBJ databases">
        <title>Metagenomic profiling of ammonia- and methane-oxidizing microorganisms in a Dutch drinking water treatment plant.</title>
        <authorList>
            <person name="Poghosyan L."/>
            <person name="Leucker S."/>
        </authorList>
    </citation>
    <scope>NUCLEOTIDE SEQUENCE [LARGE SCALE GENOMIC DNA]</scope>
    <source>
        <strain evidence="3">S-RSF-IL-03</strain>
    </source>
</reference>
<feature type="signal peptide" evidence="2">
    <location>
        <begin position="1"/>
        <end position="25"/>
    </location>
</feature>
<sequence length="370" mass="39818">MTARLASRTLAAVLLVTLAFAPARAATDRERLRELEHAYATGSLNFHPERDPAGGTESGYTPPSTLTLASERRWLESLARRLTEVKPSALAAPFDLSREALAARIAGDLDRVVESRPWERDPAEFLRAWRTATTGAASGGPCEALRRATRHLEAGPEVLRAAVVALVAPDRAAVTRALTDIRDALQWARSGLSIQEDRCRDDRAHARFAQAESSAVGSLVEFGELLEEQLLARATAPRPLGGTRLIAWWRATEAESLDVDAALARALEEFAGDDYGGSIAERAVEPLADSAAAARGEAARAWIALAFHCQGVDSSTLAARISAARVFAPASEAFELARALSDPRVIRPAMRRWAHNDLSAELVSTFEGTA</sequence>
<gene>
    <name evidence="3" type="ORF">HOP12_09175</name>
</gene>
<evidence type="ECO:0000256" key="1">
    <source>
        <dbReference type="SAM" id="MobiDB-lite"/>
    </source>
</evidence>
<feature type="chain" id="PRO_5032696562" description="DUF885 domain-containing protein" evidence="2">
    <location>
        <begin position="26"/>
        <end position="370"/>
    </location>
</feature>
<evidence type="ECO:0000256" key="2">
    <source>
        <dbReference type="SAM" id="SignalP"/>
    </source>
</evidence>
<evidence type="ECO:0000313" key="4">
    <source>
        <dbReference type="Proteomes" id="UP000580839"/>
    </source>
</evidence>
<dbReference type="Proteomes" id="UP000580839">
    <property type="component" value="Unassembled WGS sequence"/>
</dbReference>
<evidence type="ECO:0008006" key="5">
    <source>
        <dbReference type="Google" id="ProtNLM"/>
    </source>
</evidence>
<keyword evidence="2" id="KW-0732">Signal</keyword>